<protein>
    <submittedName>
        <fullName evidence="1">Uncharacterized protein</fullName>
    </submittedName>
</protein>
<dbReference type="EMBL" id="CADIKC010000001">
    <property type="protein sequence ID" value="CAB3638833.1"/>
    <property type="molecule type" value="Genomic_DNA"/>
</dbReference>
<dbReference type="AlphaFoldDB" id="A0A6J4ZUM2"/>
<name>A0A6J4ZUM2_9BURK</name>
<proteinExistence type="predicted"/>
<sequence length="40" mass="4768">MQGTTERFYRFWIVVEIDFRCKARALHGKSKFQHAVVITP</sequence>
<accession>A0A6J4ZUM2</accession>
<evidence type="ECO:0000313" key="1">
    <source>
        <dbReference type="EMBL" id="CAB3638833.1"/>
    </source>
</evidence>
<evidence type="ECO:0000313" key="2">
    <source>
        <dbReference type="Proteomes" id="UP000494255"/>
    </source>
</evidence>
<reference evidence="1 2" key="1">
    <citation type="submission" date="2020-04" db="EMBL/GenBank/DDBJ databases">
        <authorList>
            <person name="De Canck E."/>
        </authorList>
    </citation>
    <scope>NUCLEOTIDE SEQUENCE [LARGE SCALE GENOMIC DNA]</scope>
    <source>
        <strain evidence="1 2">LMG 24238</strain>
    </source>
</reference>
<keyword evidence="2" id="KW-1185">Reference proteome</keyword>
<dbReference type="Proteomes" id="UP000494255">
    <property type="component" value="Unassembled WGS sequence"/>
</dbReference>
<gene>
    <name evidence="1" type="ORF">LMG24238_00091</name>
</gene>
<organism evidence="1 2">
    <name type="scientific">Paraburkholderia sediminicola</name>
    <dbReference type="NCBI Taxonomy" id="458836"/>
    <lineage>
        <taxon>Bacteria</taxon>
        <taxon>Pseudomonadati</taxon>
        <taxon>Pseudomonadota</taxon>
        <taxon>Betaproteobacteria</taxon>
        <taxon>Burkholderiales</taxon>
        <taxon>Burkholderiaceae</taxon>
        <taxon>Paraburkholderia</taxon>
    </lineage>
</organism>